<reference evidence="1 2" key="1">
    <citation type="journal article" date="2015" name="Int. J. Syst. Evol. Microbiol.">
        <title>Description of Sphingopyxis fribergensis sp. nov. - a soil bacterium with the ability to degrade styrene and phenylacetic acid.</title>
        <authorList>
            <person name="Oelschlagel M."/>
            <person name="Ruckert C."/>
            <person name="Kalinowski J."/>
            <person name="Schmidt G."/>
            <person name="Schlomann M."/>
            <person name="Tischler D."/>
        </authorList>
    </citation>
    <scope>NUCLEOTIDE SEQUENCE [LARGE SCALE GENOMIC DNA]</scope>
    <source>
        <strain evidence="1 2">Kp5.2</strain>
        <plasmid evidence="1">pSfKp5.2</plasmid>
    </source>
</reference>
<evidence type="ECO:0000313" key="2">
    <source>
        <dbReference type="Proteomes" id="UP000030907"/>
    </source>
</evidence>
<dbReference type="Proteomes" id="UP000030907">
    <property type="component" value="Plasmid pSfKp5.2"/>
</dbReference>
<dbReference type="EMBL" id="CP009123">
    <property type="protein sequence ID" value="AJA11703.1"/>
    <property type="molecule type" value="Genomic_DNA"/>
</dbReference>
<dbReference type="AlphaFoldDB" id="A0A0A7PR30"/>
<name>A0A0A7PR30_9SPHN</name>
<protein>
    <submittedName>
        <fullName evidence="1">Uncharacterized protein</fullName>
    </submittedName>
</protein>
<proteinExistence type="predicted"/>
<geneLocation type="plasmid" evidence="1 2">
    <name>pSfKp5.2</name>
</geneLocation>
<accession>A0A0A7PR30</accession>
<dbReference type="KEGG" id="sphk:SKP52_24310"/>
<keyword evidence="1" id="KW-0614">Plasmid</keyword>
<organism evidence="1 2">
    <name type="scientific">Sphingopyxis fribergensis</name>
    <dbReference type="NCBI Taxonomy" id="1515612"/>
    <lineage>
        <taxon>Bacteria</taxon>
        <taxon>Pseudomonadati</taxon>
        <taxon>Pseudomonadota</taxon>
        <taxon>Alphaproteobacteria</taxon>
        <taxon>Sphingomonadales</taxon>
        <taxon>Sphingomonadaceae</taxon>
        <taxon>Sphingopyxis</taxon>
    </lineage>
</organism>
<keyword evidence="2" id="KW-1185">Reference proteome</keyword>
<gene>
    <name evidence="1" type="ORF">SKP52_24310</name>
</gene>
<dbReference type="HOGENOM" id="CLU_044964_0_0_5"/>
<evidence type="ECO:0000313" key="1">
    <source>
        <dbReference type="EMBL" id="AJA11703.1"/>
    </source>
</evidence>
<sequence>MTRPKHRTPQPGDPMFTLTELEGPEGGDPRTLSFANAQVQPLDFATLQCAKIHRPVTIPLVWRGGTLIDTTIEGRTPGETVDASAILESKFTSKAIGLVKGGWLPSAFAVMYQKTMILVDRNVVSQITSRFENGKRRGEQEPDFIDLFADQPIRINPLLFVLEGNRRTIPTPDEAAAQLAEVEMKLRAALPEAELAIGPDSLKGALGLIEDSRASLDCKQRFLRHIAPRMTSPVAQRDVETRWKQIIEAADLHSVPRQSLVVLAALSAVAVPNCKSPAKRLLKFRNGYSEADAYNALADLRAIELFIGCHCLFPEEPMQLCTGDKDMALLWSGLQASNFRRSGTGFSYDMAPVEGLFPQSLGLSWKAYLEEGK</sequence>